<dbReference type="GO" id="GO:0016881">
    <property type="term" value="F:acid-amino acid ligase activity"/>
    <property type="evidence" value="ECO:0007669"/>
    <property type="project" value="TreeGrafter"/>
</dbReference>
<dbReference type="OrthoDB" id="614636at2"/>
<gene>
    <name evidence="3" type="ORF">ElP_15440</name>
</gene>
<dbReference type="Pfam" id="PF03321">
    <property type="entry name" value="GH3"/>
    <property type="match status" value="1"/>
</dbReference>
<dbReference type="GO" id="GO:0005737">
    <property type="term" value="C:cytoplasm"/>
    <property type="evidence" value="ECO:0007669"/>
    <property type="project" value="TreeGrafter"/>
</dbReference>
<dbReference type="Gene3D" id="3.40.50.12780">
    <property type="entry name" value="N-terminal domain of ligase-like"/>
    <property type="match status" value="1"/>
</dbReference>
<organism evidence="3 4">
    <name type="scientific">Tautonia plasticadhaerens</name>
    <dbReference type="NCBI Taxonomy" id="2527974"/>
    <lineage>
        <taxon>Bacteria</taxon>
        <taxon>Pseudomonadati</taxon>
        <taxon>Planctomycetota</taxon>
        <taxon>Planctomycetia</taxon>
        <taxon>Isosphaerales</taxon>
        <taxon>Isosphaeraceae</taxon>
        <taxon>Tautonia</taxon>
    </lineage>
</organism>
<dbReference type="PANTHER" id="PTHR31901:SF9">
    <property type="entry name" value="GH3 DOMAIN-CONTAINING PROTEIN"/>
    <property type="match status" value="1"/>
</dbReference>
<proteinExistence type="predicted"/>
<dbReference type="PANTHER" id="PTHR31901">
    <property type="entry name" value="GH3 DOMAIN-CONTAINING PROTEIN"/>
    <property type="match status" value="1"/>
</dbReference>
<dbReference type="InterPro" id="IPR055378">
    <property type="entry name" value="GH3_C"/>
</dbReference>
<accession>A0A518GYJ1</accession>
<dbReference type="EMBL" id="CP036426">
    <property type="protein sequence ID" value="QDV33668.1"/>
    <property type="molecule type" value="Genomic_DNA"/>
</dbReference>
<dbReference type="InterPro" id="IPR004993">
    <property type="entry name" value="GH3"/>
</dbReference>
<feature type="domain" description="GH3 C-terminal" evidence="2">
    <location>
        <begin position="437"/>
        <end position="549"/>
    </location>
</feature>
<feature type="domain" description="GH3 middle" evidence="1">
    <location>
        <begin position="354"/>
        <end position="421"/>
    </location>
</feature>
<dbReference type="Pfam" id="PF23571">
    <property type="entry name" value="GH3_M"/>
    <property type="match status" value="1"/>
</dbReference>
<dbReference type="Pfam" id="PF23572">
    <property type="entry name" value="GH3_C"/>
    <property type="match status" value="1"/>
</dbReference>
<dbReference type="InterPro" id="IPR055377">
    <property type="entry name" value="GH3_M"/>
</dbReference>
<evidence type="ECO:0000259" key="1">
    <source>
        <dbReference type="Pfam" id="PF23571"/>
    </source>
</evidence>
<dbReference type="InterPro" id="IPR042099">
    <property type="entry name" value="ANL_N_sf"/>
</dbReference>
<dbReference type="KEGG" id="tpla:ElP_15440"/>
<dbReference type="Proteomes" id="UP000317835">
    <property type="component" value="Chromosome"/>
</dbReference>
<reference evidence="3 4" key="1">
    <citation type="submission" date="2019-02" db="EMBL/GenBank/DDBJ databases">
        <title>Deep-cultivation of Planctomycetes and their phenomic and genomic characterization uncovers novel biology.</title>
        <authorList>
            <person name="Wiegand S."/>
            <person name="Jogler M."/>
            <person name="Boedeker C."/>
            <person name="Pinto D."/>
            <person name="Vollmers J."/>
            <person name="Rivas-Marin E."/>
            <person name="Kohn T."/>
            <person name="Peeters S.H."/>
            <person name="Heuer A."/>
            <person name="Rast P."/>
            <person name="Oberbeckmann S."/>
            <person name="Bunk B."/>
            <person name="Jeske O."/>
            <person name="Meyerdierks A."/>
            <person name="Storesund J.E."/>
            <person name="Kallscheuer N."/>
            <person name="Luecker S."/>
            <person name="Lage O.M."/>
            <person name="Pohl T."/>
            <person name="Merkel B.J."/>
            <person name="Hornburger P."/>
            <person name="Mueller R.-W."/>
            <person name="Bruemmer F."/>
            <person name="Labrenz M."/>
            <person name="Spormann A.M."/>
            <person name="Op den Camp H."/>
            <person name="Overmann J."/>
            <person name="Amann R."/>
            <person name="Jetten M.S.M."/>
            <person name="Mascher T."/>
            <person name="Medema M.H."/>
            <person name="Devos D.P."/>
            <person name="Kaster A.-K."/>
            <person name="Ovreas L."/>
            <person name="Rohde M."/>
            <person name="Galperin M.Y."/>
            <person name="Jogler C."/>
        </authorList>
    </citation>
    <scope>NUCLEOTIDE SEQUENCE [LARGE SCALE GENOMIC DNA]</scope>
    <source>
        <strain evidence="3 4">ElP</strain>
    </source>
</reference>
<evidence type="ECO:0000313" key="4">
    <source>
        <dbReference type="Proteomes" id="UP000317835"/>
    </source>
</evidence>
<dbReference type="AlphaFoldDB" id="A0A518GYJ1"/>
<dbReference type="RefSeq" id="WP_145268013.1">
    <property type="nucleotide sequence ID" value="NZ_CP036426.1"/>
</dbReference>
<name>A0A518GYJ1_9BACT</name>
<evidence type="ECO:0000259" key="2">
    <source>
        <dbReference type="Pfam" id="PF23572"/>
    </source>
</evidence>
<sequence length="568" mass="64090">MIRTVRRWVGAPIANRARRLAQDYLRQASHADRIQRERLLELVRRHAESAFGREHGFSSIRSTEEFRRRVPIRDYDGHEPYLARVRNGEPQALFGPGTEILMFAMTSGTTARPKTIPVTRESLRAYRDGWRIWGILAFDAHEEMIRHGMRPILQLASDWRESATPSGIPCGAITGLTAAMQHPLIRLNYCMPPSASRIKDVEAKYYVALRLSAYRDVGALIAANPSTLLGIARLGDREKQTLIRDLFDGRIDPKWDIPEDVRRSLRFRGGIPRRRAARRLDAVAERSGRLLPRDIWPDLQFLANWTGGTMGAYLRQYPDVFGEVPIRDPGLIASEGRMTIPIDDHSPAGLLDYPHAYFEFIPEDAEDAEQPDTVEAADLVEGRRYFILLTNASGLYRYQIRDLVQCVGFEGKAPKLVFLNKGSHISSLTGEKLSEFQVVAAMKELQKSSGLTFKSFLLLPSWGDPPSYSLLLEEDDLAGSCSPEALAGLIDRELCRQNVEYENKRETLRLGPARVRRVVPGSWNAFRERRLASTGGTLEQYKQPCLLSDLEVIKGFSFADEATRSGVV</sequence>
<protein>
    <submittedName>
        <fullName evidence="3">GH3 auxin-responsive promoter</fullName>
    </submittedName>
</protein>
<evidence type="ECO:0000313" key="3">
    <source>
        <dbReference type="EMBL" id="QDV33668.1"/>
    </source>
</evidence>
<keyword evidence="4" id="KW-1185">Reference proteome</keyword>